<sequence>MMRAPWRSTFGLAACVSLVFAIITLGIGGVVYEVTHEALEVQLDHRISTETEALLAESGHAGIDRLAAAIRRRDAASSTASLGYILVDRNGRRVAGKLDAAAPKEAGFREFLYHERGTRVAQALTTLLPGGFTLVVAADRAVIDEIDSTILKLFGIALGAMLLLGVGGAWTVGAVTRARLRRIDRTALAIIGGDLTRRMPTDGSGSEFDQVSTTLNRMLDRIAALLENLRQVSSDVAHDLRTPLTRLHNRLDEALTDSDDATRREAIEAAAAESRELLEIFAALLRISEIEAFGVRRAFVTVDMSALVGEMLDTYRPDAETSGHHLRGAIEPGLAAQGDRRLLRQLLANLLDNALRHTPRGIEIGVRLTSAGRTISLSVADNGPGVDPAEAGTLFQRFARSERSRSTPGHGLGLSLVEAVAAAHHGEAALDMTNGFRITVTLPRSG</sequence>
<dbReference type="Gene3D" id="6.10.340.10">
    <property type="match status" value="1"/>
</dbReference>
<evidence type="ECO:0000313" key="14">
    <source>
        <dbReference type="EMBL" id="CUS43084.1"/>
    </source>
</evidence>
<dbReference type="InterPro" id="IPR003661">
    <property type="entry name" value="HisK_dim/P_dom"/>
</dbReference>
<dbReference type="InterPro" id="IPR036097">
    <property type="entry name" value="HisK_dim/P_sf"/>
</dbReference>
<dbReference type="SUPFAM" id="SSF47384">
    <property type="entry name" value="Homodimeric domain of signal transducing histidine kinase"/>
    <property type="match status" value="1"/>
</dbReference>
<dbReference type="Gene3D" id="1.10.287.130">
    <property type="match status" value="1"/>
</dbReference>
<keyword evidence="8 11" id="KW-1133">Transmembrane helix</keyword>
<dbReference type="GO" id="GO:0000155">
    <property type="term" value="F:phosphorelay sensor kinase activity"/>
    <property type="evidence" value="ECO:0007669"/>
    <property type="project" value="InterPro"/>
</dbReference>
<dbReference type="GO" id="GO:0005886">
    <property type="term" value="C:plasma membrane"/>
    <property type="evidence" value="ECO:0007669"/>
    <property type="project" value="TreeGrafter"/>
</dbReference>
<dbReference type="SMART" id="SM00304">
    <property type="entry name" value="HAMP"/>
    <property type="match status" value="1"/>
</dbReference>
<feature type="transmembrane region" description="Helical" evidence="11">
    <location>
        <begin position="153"/>
        <end position="175"/>
    </location>
</feature>
<dbReference type="InterPro" id="IPR050428">
    <property type="entry name" value="TCS_sensor_his_kinase"/>
</dbReference>
<dbReference type="PANTHER" id="PTHR45436">
    <property type="entry name" value="SENSOR HISTIDINE KINASE YKOH"/>
    <property type="match status" value="1"/>
</dbReference>
<accession>A0A160TI09</accession>
<dbReference type="CDD" id="cd00075">
    <property type="entry name" value="HATPase"/>
    <property type="match status" value="1"/>
</dbReference>
<evidence type="ECO:0000256" key="11">
    <source>
        <dbReference type="SAM" id="Phobius"/>
    </source>
</evidence>
<keyword evidence="10 11" id="KW-0472">Membrane</keyword>
<dbReference type="EC" id="2.7.13.3" evidence="3"/>
<protein>
    <recommendedName>
        <fullName evidence="3">histidine kinase</fullName>
        <ecNumber evidence="3">2.7.13.3</ecNumber>
    </recommendedName>
</protein>
<dbReference type="CDD" id="cd06225">
    <property type="entry name" value="HAMP"/>
    <property type="match status" value="1"/>
</dbReference>
<dbReference type="CDD" id="cd00082">
    <property type="entry name" value="HisKA"/>
    <property type="match status" value="1"/>
</dbReference>
<dbReference type="Gene3D" id="3.30.565.10">
    <property type="entry name" value="Histidine kinase-like ATPase, C-terminal domain"/>
    <property type="match status" value="1"/>
</dbReference>
<comment type="subcellular location">
    <subcellularLocation>
        <location evidence="2">Membrane</location>
    </subcellularLocation>
</comment>
<dbReference type="PROSITE" id="PS50885">
    <property type="entry name" value="HAMP"/>
    <property type="match status" value="1"/>
</dbReference>
<dbReference type="InterPro" id="IPR004358">
    <property type="entry name" value="Sig_transdc_His_kin-like_C"/>
</dbReference>
<dbReference type="Pfam" id="PF00672">
    <property type="entry name" value="HAMP"/>
    <property type="match status" value="1"/>
</dbReference>
<gene>
    <name evidence="14" type="ORF">MGWOODY_Smn1439</name>
</gene>
<evidence type="ECO:0000259" key="13">
    <source>
        <dbReference type="PROSITE" id="PS50885"/>
    </source>
</evidence>
<evidence type="ECO:0000256" key="5">
    <source>
        <dbReference type="ARBA" id="ARBA00022679"/>
    </source>
</evidence>
<dbReference type="SUPFAM" id="SSF55874">
    <property type="entry name" value="ATPase domain of HSP90 chaperone/DNA topoisomerase II/histidine kinase"/>
    <property type="match status" value="1"/>
</dbReference>
<dbReference type="InterPro" id="IPR003594">
    <property type="entry name" value="HATPase_dom"/>
</dbReference>
<name>A0A160TI09_9ZZZZ</name>
<keyword evidence="9" id="KW-0902">Two-component regulatory system</keyword>
<dbReference type="Pfam" id="PF00512">
    <property type="entry name" value="HisKA"/>
    <property type="match status" value="1"/>
</dbReference>
<reference evidence="14" key="1">
    <citation type="submission" date="2015-10" db="EMBL/GenBank/DDBJ databases">
        <authorList>
            <person name="Gilbert D.G."/>
        </authorList>
    </citation>
    <scope>NUCLEOTIDE SEQUENCE</scope>
</reference>
<dbReference type="Pfam" id="PF02518">
    <property type="entry name" value="HATPase_c"/>
    <property type="match status" value="1"/>
</dbReference>
<keyword evidence="7 14" id="KW-0418">Kinase</keyword>
<evidence type="ECO:0000256" key="1">
    <source>
        <dbReference type="ARBA" id="ARBA00000085"/>
    </source>
</evidence>
<proteinExistence type="predicted"/>
<evidence type="ECO:0000256" key="4">
    <source>
        <dbReference type="ARBA" id="ARBA00022553"/>
    </source>
</evidence>
<evidence type="ECO:0000256" key="2">
    <source>
        <dbReference type="ARBA" id="ARBA00004370"/>
    </source>
</evidence>
<dbReference type="SMART" id="SM00388">
    <property type="entry name" value="HisKA"/>
    <property type="match status" value="1"/>
</dbReference>
<keyword evidence="4" id="KW-0597">Phosphoprotein</keyword>
<evidence type="ECO:0000256" key="10">
    <source>
        <dbReference type="ARBA" id="ARBA00023136"/>
    </source>
</evidence>
<dbReference type="PANTHER" id="PTHR45436:SF8">
    <property type="entry name" value="HISTIDINE KINASE"/>
    <property type="match status" value="1"/>
</dbReference>
<dbReference type="PRINTS" id="PR00344">
    <property type="entry name" value="BCTRLSENSOR"/>
</dbReference>
<keyword evidence="6 11" id="KW-0812">Transmembrane</keyword>
<dbReference type="InterPro" id="IPR005467">
    <property type="entry name" value="His_kinase_dom"/>
</dbReference>
<dbReference type="InterPro" id="IPR036890">
    <property type="entry name" value="HATPase_C_sf"/>
</dbReference>
<evidence type="ECO:0000256" key="3">
    <source>
        <dbReference type="ARBA" id="ARBA00012438"/>
    </source>
</evidence>
<comment type="catalytic activity">
    <reaction evidence="1">
        <text>ATP + protein L-histidine = ADP + protein N-phospho-L-histidine.</text>
        <dbReference type="EC" id="2.7.13.3"/>
    </reaction>
</comment>
<evidence type="ECO:0000256" key="6">
    <source>
        <dbReference type="ARBA" id="ARBA00022692"/>
    </source>
</evidence>
<evidence type="ECO:0000256" key="7">
    <source>
        <dbReference type="ARBA" id="ARBA00022777"/>
    </source>
</evidence>
<dbReference type="PROSITE" id="PS50109">
    <property type="entry name" value="HIS_KIN"/>
    <property type="match status" value="1"/>
</dbReference>
<feature type="domain" description="HAMP" evidence="13">
    <location>
        <begin position="174"/>
        <end position="227"/>
    </location>
</feature>
<evidence type="ECO:0000256" key="8">
    <source>
        <dbReference type="ARBA" id="ARBA00022989"/>
    </source>
</evidence>
<dbReference type="EMBL" id="CZQE01000004">
    <property type="protein sequence ID" value="CUS43084.1"/>
    <property type="molecule type" value="Genomic_DNA"/>
</dbReference>
<evidence type="ECO:0000256" key="9">
    <source>
        <dbReference type="ARBA" id="ARBA00023012"/>
    </source>
</evidence>
<dbReference type="InterPro" id="IPR003660">
    <property type="entry name" value="HAMP_dom"/>
</dbReference>
<feature type="domain" description="Histidine kinase" evidence="12">
    <location>
        <begin position="235"/>
        <end position="446"/>
    </location>
</feature>
<dbReference type="SMART" id="SM00387">
    <property type="entry name" value="HATPase_c"/>
    <property type="match status" value="1"/>
</dbReference>
<keyword evidence="5" id="KW-0808">Transferase</keyword>
<evidence type="ECO:0000259" key="12">
    <source>
        <dbReference type="PROSITE" id="PS50109"/>
    </source>
</evidence>
<organism evidence="14">
    <name type="scientific">hydrothermal vent metagenome</name>
    <dbReference type="NCBI Taxonomy" id="652676"/>
    <lineage>
        <taxon>unclassified sequences</taxon>
        <taxon>metagenomes</taxon>
        <taxon>ecological metagenomes</taxon>
    </lineage>
</organism>
<dbReference type="AlphaFoldDB" id="A0A160TI09"/>